<dbReference type="Proteomes" id="UP000321547">
    <property type="component" value="Unassembled WGS sequence"/>
</dbReference>
<reference evidence="3 4" key="1">
    <citation type="submission" date="2016-10" db="EMBL/GenBank/DDBJ databases">
        <authorList>
            <person name="de Groot N.N."/>
        </authorList>
    </citation>
    <scope>NUCLEOTIDE SEQUENCE [LARGE SCALE GENOMIC DNA]</scope>
    <source>
        <strain evidence="3 4">DSM 17073</strain>
    </source>
</reference>
<evidence type="ECO:0000313" key="5">
    <source>
        <dbReference type="Proteomes" id="UP000321547"/>
    </source>
</evidence>
<dbReference type="EMBL" id="FOXC01000013">
    <property type="protein sequence ID" value="SFP30467.1"/>
    <property type="molecule type" value="Genomic_DNA"/>
</dbReference>
<proteinExistence type="predicted"/>
<dbReference type="RefSeq" id="WP_089831575.1">
    <property type="nucleotide sequence ID" value="NZ_BJWI01000014.1"/>
</dbReference>
<reference evidence="2 5" key="2">
    <citation type="submission" date="2019-07" db="EMBL/GenBank/DDBJ databases">
        <title>Whole genome shotgun sequence of Halolactibacillus halophilus NBRC 100868.</title>
        <authorList>
            <person name="Hosoyama A."/>
            <person name="Uohara A."/>
            <person name="Ohji S."/>
            <person name="Ichikawa N."/>
        </authorList>
    </citation>
    <scope>NUCLEOTIDE SEQUENCE [LARGE SCALE GENOMIC DNA]</scope>
    <source>
        <strain evidence="2 5">NBRC 100868</strain>
    </source>
</reference>
<organism evidence="3 4">
    <name type="scientific">Halolactibacillus halophilus</name>
    <dbReference type="NCBI Taxonomy" id="306540"/>
    <lineage>
        <taxon>Bacteria</taxon>
        <taxon>Bacillati</taxon>
        <taxon>Bacillota</taxon>
        <taxon>Bacilli</taxon>
        <taxon>Bacillales</taxon>
        <taxon>Bacillaceae</taxon>
        <taxon>Halolactibacillus</taxon>
    </lineage>
</organism>
<sequence>MIRFERTRKVAYTSFGTAVFLVLIMLLNLQKSMVDTSLLSVLSVGVVLFCVIGVALLTIVKDAEEAIHAVYASSKHE</sequence>
<gene>
    <name evidence="2" type="ORF">HHA03_11930</name>
    <name evidence="3" type="ORF">SAMN05421839_11346</name>
</gene>
<dbReference type="OrthoDB" id="2974617at2"/>
<accession>A0A1I5P953</accession>
<keyword evidence="1" id="KW-0472">Membrane</keyword>
<feature type="transmembrane region" description="Helical" evidence="1">
    <location>
        <begin position="41"/>
        <end position="60"/>
    </location>
</feature>
<dbReference type="Proteomes" id="UP000242243">
    <property type="component" value="Unassembled WGS sequence"/>
</dbReference>
<keyword evidence="5" id="KW-1185">Reference proteome</keyword>
<name>A0A1I5P953_9BACI</name>
<evidence type="ECO:0000313" key="4">
    <source>
        <dbReference type="Proteomes" id="UP000242243"/>
    </source>
</evidence>
<dbReference type="EMBL" id="BJWI01000014">
    <property type="protein sequence ID" value="GEM01661.1"/>
    <property type="molecule type" value="Genomic_DNA"/>
</dbReference>
<evidence type="ECO:0000313" key="3">
    <source>
        <dbReference type="EMBL" id="SFP30467.1"/>
    </source>
</evidence>
<keyword evidence="1" id="KW-0812">Transmembrane</keyword>
<evidence type="ECO:0000256" key="1">
    <source>
        <dbReference type="SAM" id="Phobius"/>
    </source>
</evidence>
<dbReference type="STRING" id="306540.SAMN05421839_11346"/>
<keyword evidence="1" id="KW-1133">Transmembrane helix</keyword>
<evidence type="ECO:0000313" key="2">
    <source>
        <dbReference type="EMBL" id="GEM01661.1"/>
    </source>
</evidence>
<protein>
    <submittedName>
        <fullName evidence="3">Uncharacterized protein</fullName>
    </submittedName>
</protein>
<feature type="transmembrane region" description="Helical" evidence="1">
    <location>
        <begin position="12"/>
        <end position="29"/>
    </location>
</feature>
<dbReference type="AlphaFoldDB" id="A0A1I5P953"/>